<dbReference type="InterPro" id="IPR000888">
    <property type="entry name" value="RmlC-like"/>
</dbReference>
<feature type="region of interest" description="Disordered" evidence="4">
    <location>
        <begin position="167"/>
        <end position="212"/>
    </location>
</feature>
<dbReference type="EMBL" id="BMHA01000002">
    <property type="protein sequence ID" value="GGI04015.1"/>
    <property type="molecule type" value="Genomic_DNA"/>
</dbReference>
<organism evidence="5 6">
    <name type="scientific">Egicoccus halophilus</name>
    <dbReference type="NCBI Taxonomy" id="1670830"/>
    <lineage>
        <taxon>Bacteria</taxon>
        <taxon>Bacillati</taxon>
        <taxon>Actinomycetota</taxon>
        <taxon>Nitriliruptoria</taxon>
        <taxon>Egicoccales</taxon>
        <taxon>Egicoccaceae</taxon>
        <taxon>Egicoccus</taxon>
    </lineage>
</organism>
<dbReference type="InterPro" id="IPR011051">
    <property type="entry name" value="RmlC_Cupin_sf"/>
</dbReference>
<accession>A0A8J3A8C2</accession>
<reference evidence="5" key="2">
    <citation type="submission" date="2020-09" db="EMBL/GenBank/DDBJ databases">
        <authorList>
            <person name="Sun Q."/>
            <person name="Zhou Y."/>
        </authorList>
    </citation>
    <scope>NUCLEOTIDE SEQUENCE</scope>
    <source>
        <strain evidence="5">CGMCC 1.14988</strain>
    </source>
</reference>
<dbReference type="PANTHER" id="PTHR21047:SF2">
    <property type="entry name" value="THYMIDINE DIPHOSPHO-4-KETO-RHAMNOSE 3,5-EPIMERASE"/>
    <property type="match status" value="1"/>
</dbReference>
<evidence type="ECO:0000256" key="4">
    <source>
        <dbReference type="SAM" id="MobiDB-lite"/>
    </source>
</evidence>
<dbReference type="SUPFAM" id="SSF51182">
    <property type="entry name" value="RmlC-like cupins"/>
    <property type="match status" value="1"/>
</dbReference>
<evidence type="ECO:0000313" key="6">
    <source>
        <dbReference type="Proteomes" id="UP000650511"/>
    </source>
</evidence>
<gene>
    <name evidence="5" type="primary">rfbC</name>
    <name evidence="5" type="ORF">GCM10011354_06940</name>
</gene>
<keyword evidence="6" id="KW-1185">Reference proteome</keyword>
<dbReference type="Proteomes" id="UP000650511">
    <property type="component" value="Unassembled WGS sequence"/>
</dbReference>
<proteinExistence type="inferred from homology"/>
<evidence type="ECO:0000256" key="3">
    <source>
        <dbReference type="PIRSR" id="PIRSR600888-3"/>
    </source>
</evidence>
<feature type="active site" description="Proton acceptor" evidence="2">
    <location>
        <position position="62"/>
    </location>
</feature>
<comment type="similarity">
    <text evidence="1">Belongs to the dTDP-4-dehydrorhamnose 3,5-epimerase family.</text>
</comment>
<dbReference type="InterPro" id="IPR014710">
    <property type="entry name" value="RmlC-like_jellyroll"/>
</dbReference>
<evidence type="ECO:0000313" key="5">
    <source>
        <dbReference type="EMBL" id="GGI04015.1"/>
    </source>
</evidence>
<dbReference type="Gene3D" id="2.60.120.10">
    <property type="entry name" value="Jelly Rolls"/>
    <property type="match status" value="1"/>
</dbReference>
<dbReference type="PANTHER" id="PTHR21047">
    <property type="entry name" value="DTDP-6-DEOXY-D-GLUCOSE-3,5 EPIMERASE"/>
    <property type="match status" value="1"/>
</dbReference>
<dbReference type="Pfam" id="PF00908">
    <property type="entry name" value="dTDP_sugar_isom"/>
    <property type="match status" value="1"/>
</dbReference>
<sequence length="212" mass="23658">MTVRRTDIEGLLVVSWPVHEDGRGFFRQTYQRSELEEALGRPVAFRQGNHARSAPGVLRGFHAEPWDKLVQVVRGRAMAAIADIRPESPTFGQVRTFELGDGVERIRLFVAAGLANSYCTHGDDDVDYLYDVTEEWYPGADKRAVAWDDPDLAVAWPVARPQVSEADRANPTLRERFPDHPAFASATPRRRDRTGAGAHVVGHAGDEQESVR</sequence>
<dbReference type="GO" id="GO:0005829">
    <property type="term" value="C:cytosol"/>
    <property type="evidence" value="ECO:0007669"/>
    <property type="project" value="TreeGrafter"/>
</dbReference>
<feature type="compositionally biased region" description="Basic and acidic residues" evidence="4">
    <location>
        <begin position="167"/>
        <end position="179"/>
    </location>
</feature>
<dbReference type="RefSeq" id="WP_165404141.1">
    <property type="nucleotide sequence ID" value="NZ_BMHA01000002.1"/>
</dbReference>
<feature type="active site" description="Proton donor" evidence="2">
    <location>
        <position position="130"/>
    </location>
</feature>
<dbReference type="AlphaFoldDB" id="A0A8J3A8C2"/>
<protein>
    <submittedName>
        <fullName evidence="5">dTDP-4-dehydrorhamnose 3,5-epimerase</fullName>
    </submittedName>
</protein>
<evidence type="ECO:0000256" key="1">
    <source>
        <dbReference type="ARBA" id="ARBA00010154"/>
    </source>
</evidence>
<dbReference type="GO" id="GO:0000271">
    <property type="term" value="P:polysaccharide biosynthetic process"/>
    <property type="evidence" value="ECO:0007669"/>
    <property type="project" value="TreeGrafter"/>
</dbReference>
<dbReference type="GO" id="GO:0008830">
    <property type="term" value="F:dTDP-4-dehydrorhamnose 3,5-epimerase activity"/>
    <property type="evidence" value="ECO:0007669"/>
    <property type="project" value="InterPro"/>
</dbReference>
<reference evidence="5" key="1">
    <citation type="journal article" date="2014" name="Int. J. Syst. Evol. Microbiol.">
        <title>Complete genome sequence of Corynebacterium casei LMG S-19264T (=DSM 44701T), isolated from a smear-ripened cheese.</title>
        <authorList>
            <consortium name="US DOE Joint Genome Institute (JGI-PGF)"/>
            <person name="Walter F."/>
            <person name="Albersmeier A."/>
            <person name="Kalinowski J."/>
            <person name="Ruckert C."/>
        </authorList>
    </citation>
    <scope>NUCLEOTIDE SEQUENCE</scope>
    <source>
        <strain evidence="5">CGMCC 1.14988</strain>
    </source>
</reference>
<dbReference type="GO" id="GO:0019305">
    <property type="term" value="P:dTDP-rhamnose biosynthetic process"/>
    <property type="evidence" value="ECO:0007669"/>
    <property type="project" value="TreeGrafter"/>
</dbReference>
<evidence type="ECO:0000256" key="2">
    <source>
        <dbReference type="PIRSR" id="PIRSR600888-1"/>
    </source>
</evidence>
<name>A0A8J3A8C2_9ACTN</name>
<feature type="site" description="Participates in a stacking interaction with the thymidine ring of dTDP-4-oxo-6-deoxyglucose" evidence="3">
    <location>
        <position position="136"/>
    </location>
</feature>
<comment type="caution">
    <text evidence="5">The sequence shown here is derived from an EMBL/GenBank/DDBJ whole genome shotgun (WGS) entry which is preliminary data.</text>
</comment>